<evidence type="ECO:0000256" key="5">
    <source>
        <dbReference type="HAMAP-Rule" id="MF_02126"/>
    </source>
</evidence>
<dbReference type="Gene3D" id="1.10.8.10">
    <property type="entry name" value="DNA helicase RuvA subunit, C-terminal domain"/>
    <property type="match status" value="1"/>
</dbReference>
<dbReference type="SUPFAM" id="SSF53335">
    <property type="entry name" value="S-adenosyl-L-methionine-dependent methyltransferases"/>
    <property type="match status" value="1"/>
</dbReference>
<dbReference type="FunFam" id="1.10.8.10:FF:000032">
    <property type="entry name" value="Release factor glutamine methyltransferase"/>
    <property type="match status" value="1"/>
</dbReference>
<feature type="binding site" evidence="5">
    <location>
        <position position="169"/>
    </location>
    <ligand>
        <name>S-adenosyl-L-methionine</name>
        <dbReference type="ChEBI" id="CHEBI:59789"/>
    </ligand>
</feature>
<dbReference type="GO" id="GO:0102559">
    <property type="term" value="F:peptide chain release factor N(5)-glutamine methyltransferase activity"/>
    <property type="evidence" value="ECO:0007669"/>
    <property type="project" value="UniProtKB-EC"/>
</dbReference>
<dbReference type="InterPro" id="IPR002052">
    <property type="entry name" value="DNA_methylase_N6_adenine_CS"/>
</dbReference>
<dbReference type="GO" id="GO:0003676">
    <property type="term" value="F:nucleic acid binding"/>
    <property type="evidence" value="ECO:0007669"/>
    <property type="project" value="InterPro"/>
</dbReference>
<dbReference type="InterPro" id="IPR019874">
    <property type="entry name" value="RF_methyltr_PrmC"/>
</dbReference>
<dbReference type="EMBL" id="UFQR01000003">
    <property type="protein sequence ID" value="SSW95204.1"/>
    <property type="molecule type" value="Genomic_DNA"/>
</dbReference>
<evidence type="ECO:0000259" key="7">
    <source>
        <dbReference type="Pfam" id="PF17827"/>
    </source>
</evidence>
<feature type="binding site" evidence="5">
    <location>
        <begin position="118"/>
        <end position="122"/>
    </location>
    <ligand>
        <name>S-adenosyl-L-methionine</name>
        <dbReference type="ChEBI" id="CHEBI:59789"/>
    </ligand>
</feature>
<dbReference type="GO" id="GO:0032259">
    <property type="term" value="P:methylation"/>
    <property type="evidence" value="ECO:0007669"/>
    <property type="project" value="UniProtKB-KW"/>
</dbReference>
<reference evidence="8" key="1">
    <citation type="submission" date="2018-04" db="EMBL/GenBank/DDBJ databases">
        <authorList>
            <person name="Go L.Y."/>
            <person name="Mitchell J.A."/>
        </authorList>
    </citation>
    <scope>NUCLEOTIDE SEQUENCE</scope>
    <source>
        <strain evidence="8">ARTV</strain>
    </source>
</reference>
<feature type="domain" description="Methyltransferase" evidence="6">
    <location>
        <begin position="109"/>
        <end position="247"/>
    </location>
</feature>
<comment type="catalytic activity">
    <reaction evidence="4 5">
        <text>L-glutaminyl-[peptide chain release factor] + S-adenosyl-L-methionine = N(5)-methyl-L-glutaminyl-[peptide chain release factor] + S-adenosyl-L-homocysteine + H(+)</text>
        <dbReference type="Rhea" id="RHEA:42896"/>
        <dbReference type="Rhea" id="RHEA-COMP:10271"/>
        <dbReference type="Rhea" id="RHEA-COMP:10272"/>
        <dbReference type="ChEBI" id="CHEBI:15378"/>
        <dbReference type="ChEBI" id="CHEBI:30011"/>
        <dbReference type="ChEBI" id="CHEBI:57856"/>
        <dbReference type="ChEBI" id="CHEBI:59789"/>
        <dbReference type="ChEBI" id="CHEBI:61891"/>
        <dbReference type="EC" id="2.1.1.297"/>
    </reaction>
</comment>
<dbReference type="AlphaFoldDB" id="A0A3B0MII3"/>
<gene>
    <name evidence="5 8" type="primary">prmC</name>
    <name evidence="8" type="ORF">ARTV_0948</name>
</gene>
<dbReference type="PANTHER" id="PTHR18895:SF74">
    <property type="entry name" value="MTRF1L RELEASE FACTOR GLUTAMINE METHYLTRANSFERASE"/>
    <property type="match status" value="1"/>
</dbReference>
<evidence type="ECO:0000256" key="1">
    <source>
        <dbReference type="ARBA" id="ARBA00022603"/>
    </source>
</evidence>
<dbReference type="InterPro" id="IPR004556">
    <property type="entry name" value="HemK-like"/>
</dbReference>
<evidence type="ECO:0000259" key="6">
    <source>
        <dbReference type="Pfam" id="PF13847"/>
    </source>
</evidence>
<evidence type="ECO:0000256" key="3">
    <source>
        <dbReference type="ARBA" id="ARBA00022691"/>
    </source>
</evidence>
<dbReference type="Pfam" id="PF13847">
    <property type="entry name" value="Methyltransf_31"/>
    <property type="match status" value="1"/>
</dbReference>
<feature type="domain" description="Release factor glutamine methyltransferase N-terminal" evidence="7">
    <location>
        <begin position="6"/>
        <end position="72"/>
    </location>
</feature>
<proteinExistence type="inferred from homology"/>
<evidence type="ECO:0000256" key="2">
    <source>
        <dbReference type="ARBA" id="ARBA00022679"/>
    </source>
</evidence>
<feature type="binding site" evidence="5">
    <location>
        <position position="184"/>
    </location>
    <ligand>
        <name>S-adenosyl-L-methionine</name>
        <dbReference type="ChEBI" id="CHEBI:59789"/>
    </ligand>
</feature>
<dbReference type="HAMAP" id="MF_02126">
    <property type="entry name" value="RF_methyltr_PrmC"/>
    <property type="match status" value="1"/>
</dbReference>
<keyword evidence="3 5" id="KW-0949">S-adenosyl-L-methionine</keyword>
<dbReference type="InterPro" id="IPR040758">
    <property type="entry name" value="PrmC_N"/>
</dbReference>
<accession>A0A3B0MII3</accession>
<dbReference type="EC" id="2.1.1.297" evidence="5"/>
<dbReference type="CDD" id="cd02440">
    <property type="entry name" value="AdoMet_MTases"/>
    <property type="match status" value="1"/>
</dbReference>
<dbReference type="Gene3D" id="3.40.50.150">
    <property type="entry name" value="Vaccinia Virus protein VP39"/>
    <property type="match status" value="1"/>
</dbReference>
<dbReference type="InterPro" id="IPR029063">
    <property type="entry name" value="SAM-dependent_MTases_sf"/>
</dbReference>
<comment type="function">
    <text evidence="5">Methylates the class 1 translation termination release factors RF1/PrfA and RF2/PrfB on the glutamine residue of the universally conserved GGQ motif.</text>
</comment>
<organism evidence="8">
    <name type="scientific">Arsenophonus endosymbiont of Trialeurodes vaporariorum</name>
    <dbReference type="NCBI Taxonomy" id="235567"/>
    <lineage>
        <taxon>Bacteria</taxon>
        <taxon>Pseudomonadati</taxon>
        <taxon>Pseudomonadota</taxon>
        <taxon>Gammaproteobacteria</taxon>
        <taxon>Enterobacterales</taxon>
        <taxon>Morganellaceae</taxon>
        <taxon>Arsenophonus</taxon>
    </lineage>
</organism>
<sequence>MNYQHWLAYAANKLCHSDSAKRDAEILLQYITGKTRTFLIAFGETELTVKQQQQLEHLLARRAMGEPIAYLVEEKEFWSLPMKVSPVTLIPRADTECLVERALQLLPEKQAVKILDLGTGTGAVALALASEYPRAQIVGIDISDAAITLAQLNANNLVINNVQFCKSNWFTSLPIQQFDMIVSNPPYIDECDPHVQQGDVRFEPKTALISANHGLADIQLIIEQSRNYLANKGWLLLEHGWLQGRQVRQLFSCHHYQQVVTFQDYGGNDRITVGQWKCDENHSCF</sequence>
<dbReference type="NCBIfam" id="TIGR03534">
    <property type="entry name" value="RF_mod_PrmC"/>
    <property type="match status" value="1"/>
</dbReference>
<feature type="binding site" evidence="5">
    <location>
        <begin position="184"/>
        <end position="187"/>
    </location>
    <ligand>
        <name>substrate</name>
    </ligand>
</feature>
<evidence type="ECO:0000313" key="8">
    <source>
        <dbReference type="EMBL" id="SSW95204.1"/>
    </source>
</evidence>
<dbReference type="PROSITE" id="PS00092">
    <property type="entry name" value="N6_MTASE"/>
    <property type="match status" value="1"/>
</dbReference>
<feature type="binding site" evidence="5">
    <location>
        <position position="141"/>
    </location>
    <ligand>
        <name>S-adenosyl-L-methionine</name>
        <dbReference type="ChEBI" id="CHEBI:59789"/>
    </ligand>
</feature>
<dbReference type="Pfam" id="PF17827">
    <property type="entry name" value="PrmC_N"/>
    <property type="match status" value="1"/>
</dbReference>
<comment type="similarity">
    <text evidence="5">Belongs to the protein N5-glutamine methyltransferase family. PrmC subfamily.</text>
</comment>
<dbReference type="InterPro" id="IPR025714">
    <property type="entry name" value="Methyltranfer_dom"/>
</dbReference>
<protein>
    <recommendedName>
        <fullName evidence="5">Release factor glutamine methyltransferase</fullName>
        <shortName evidence="5">RF MTase</shortName>
        <ecNumber evidence="5">2.1.1.297</ecNumber>
    </recommendedName>
    <alternativeName>
        <fullName evidence="5">N5-glutamine methyltransferase PrmC</fullName>
    </alternativeName>
    <alternativeName>
        <fullName evidence="5">Protein-(glutamine-N5) MTase PrmC</fullName>
    </alternativeName>
    <alternativeName>
        <fullName evidence="5">Protein-glutamine N-methyltransferase PrmC</fullName>
    </alternativeName>
</protein>
<dbReference type="NCBIfam" id="TIGR00536">
    <property type="entry name" value="hemK_fam"/>
    <property type="match status" value="1"/>
</dbReference>
<dbReference type="InterPro" id="IPR050320">
    <property type="entry name" value="N5-glutamine_MTase"/>
</dbReference>
<dbReference type="FunFam" id="3.40.50.150:FF:000053">
    <property type="entry name" value="Release factor glutamine methyltransferase"/>
    <property type="match status" value="1"/>
</dbReference>
<keyword evidence="2 5" id="KW-0808">Transferase</keyword>
<keyword evidence="1 5" id="KW-0489">Methyltransferase</keyword>
<evidence type="ECO:0000256" key="4">
    <source>
        <dbReference type="ARBA" id="ARBA00048391"/>
    </source>
</evidence>
<name>A0A3B0MII3_9GAMM</name>
<dbReference type="PANTHER" id="PTHR18895">
    <property type="entry name" value="HEMK METHYLTRANSFERASE"/>
    <property type="match status" value="1"/>
</dbReference>